<dbReference type="InterPro" id="IPR020846">
    <property type="entry name" value="MFS_dom"/>
</dbReference>
<dbReference type="PROSITE" id="PS50850">
    <property type="entry name" value="MFS"/>
    <property type="match status" value="1"/>
</dbReference>
<keyword evidence="4 5" id="KW-0472">Membrane</keyword>
<name>A0ABS1VNH5_9ACTN</name>
<dbReference type="Proteomes" id="UP000598996">
    <property type="component" value="Unassembled WGS sequence"/>
</dbReference>
<evidence type="ECO:0000313" key="8">
    <source>
        <dbReference type="Proteomes" id="UP000598996"/>
    </source>
</evidence>
<dbReference type="InterPro" id="IPR036259">
    <property type="entry name" value="MFS_trans_sf"/>
</dbReference>
<evidence type="ECO:0000256" key="4">
    <source>
        <dbReference type="ARBA" id="ARBA00023136"/>
    </source>
</evidence>
<comment type="subcellular location">
    <subcellularLocation>
        <location evidence="1">Cell membrane</location>
        <topology evidence="1">Multi-pass membrane protein</topology>
    </subcellularLocation>
</comment>
<evidence type="ECO:0000256" key="1">
    <source>
        <dbReference type="ARBA" id="ARBA00004651"/>
    </source>
</evidence>
<evidence type="ECO:0000313" key="7">
    <source>
        <dbReference type="EMBL" id="MBL7256026.1"/>
    </source>
</evidence>
<comment type="caution">
    <text evidence="7">The sequence shown here is derived from an EMBL/GenBank/DDBJ whole genome shotgun (WGS) entry which is preliminary data.</text>
</comment>
<gene>
    <name evidence="7" type="ORF">JKJ07_17150</name>
</gene>
<keyword evidence="2 5" id="KW-0812">Transmembrane</keyword>
<dbReference type="PANTHER" id="PTHR42718:SF49">
    <property type="entry name" value="EXPORT PROTEIN"/>
    <property type="match status" value="1"/>
</dbReference>
<dbReference type="PROSITE" id="PS51257">
    <property type="entry name" value="PROKAR_LIPOPROTEIN"/>
    <property type="match status" value="1"/>
</dbReference>
<dbReference type="RefSeq" id="WP_202992542.1">
    <property type="nucleotide sequence ID" value="NZ_JAENHO010000004.1"/>
</dbReference>
<feature type="domain" description="Major facilitator superfamily (MFS) profile" evidence="6">
    <location>
        <begin position="1"/>
        <end position="115"/>
    </location>
</feature>
<evidence type="ECO:0000256" key="2">
    <source>
        <dbReference type="ARBA" id="ARBA00022692"/>
    </source>
</evidence>
<evidence type="ECO:0000256" key="5">
    <source>
        <dbReference type="SAM" id="Phobius"/>
    </source>
</evidence>
<feature type="transmembrane region" description="Helical" evidence="5">
    <location>
        <begin position="88"/>
        <end position="111"/>
    </location>
</feature>
<dbReference type="EMBL" id="JAENHO010000004">
    <property type="protein sequence ID" value="MBL7256026.1"/>
    <property type="molecule type" value="Genomic_DNA"/>
</dbReference>
<keyword evidence="3 5" id="KW-1133">Transmembrane helix</keyword>
<proteinExistence type="predicted"/>
<protein>
    <recommendedName>
        <fullName evidence="6">Major facilitator superfamily (MFS) profile domain-containing protein</fullName>
    </recommendedName>
</protein>
<keyword evidence="8" id="KW-1185">Reference proteome</keyword>
<sequence>MQARIGADSTGAILIPGLIVAGLGVGCVLPANASAVLAEVPRERSGMAGGALNTFRQLGLAFGVAIFGTIFTDRIADGQGSPAGFADGLNATLLVASATALAAALLVLVLVRKHTAAPDAAQAPEPAELSAHAD</sequence>
<accession>A0ABS1VNH5</accession>
<dbReference type="Gene3D" id="1.20.1250.20">
    <property type="entry name" value="MFS general substrate transporter like domains"/>
    <property type="match status" value="1"/>
</dbReference>
<dbReference type="SUPFAM" id="SSF103473">
    <property type="entry name" value="MFS general substrate transporter"/>
    <property type="match status" value="1"/>
</dbReference>
<evidence type="ECO:0000259" key="6">
    <source>
        <dbReference type="PROSITE" id="PS50850"/>
    </source>
</evidence>
<evidence type="ECO:0000256" key="3">
    <source>
        <dbReference type="ARBA" id="ARBA00022989"/>
    </source>
</evidence>
<feature type="transmembrane region" description="Helical" evidence="5">
    <location>
        <begin position="12"/>
        <end position="37"/>
    </location>
</feature>
<dbReference type="PANTHER" id="PTHR42718">
    <property type="entry name" value="MAJOR FACILITATOR SUPERFAMILY MULTIDRUG TRANSPORTER MFSC"/>
    <property type="match status" value="1"/>
</dbReference>
<organism evidence="7 8">
    <name type="scientific">Paractinoplanes lichenicola</name>
    <dbReference type="NCBI Taxonomy" id="2802976"/>
    <lineage>
        <taxon>Bacteria</taxon>
        <taxon>Bacillati</taxon>
        <taxon>Actinomycetota</taxon>
        <taxon>Actinomycetes</taxon>
        <taxon>Micromonosporales</taxon>
        <taxon>Micromonosporaceae</taxon>
        <taxon>Paractinoplanes</taxon>
    </lineage>
</organism>
<feature type="transmembrane region" description="Helical" evidence="5">
    <location>
        <begin position="58"/>
        <end position="76"/>
    </location>
</feature>
<reference evidence="7 8" key="1">
    <citation type="submission" date="2021-01" db="EMBL/GenBank/DDBJ databases">
        <title>Actinoplanes sp. nov. LDG1-01 isolated from lichen.</title>
        <authorList>
            <person name="Saeng-In P."/>
            <person name="Phongsopitanun W."/>
            <person name="Kanchanasin P."/>
            <person name="Yuki M."/>
            <person name="Kudo T."/>
            <person name="Ohkuma M."/>
            <person name="Tanasupawat S."/>
        </authorList>
    </citation>
    <scope>NUCLEOTIDE SEQUENCE [LARGE SCALE GENOMIC DNA]</scope>
    <source>
        <strain evidence="7 8">LDG1-01</strain>
    </source>
</reference>